<proteinExistence type="predicted"/>
<dbReference type="RefSeq" id="WP_341981643.1">
    <property type="nucleotide sequence ID" value="NZ_JBBYAF010000009.1"/>
</dbReference>
<dbReference type="Pfam" id="PF00583">
    <property type="entry name" value="Acetyltransf_1"/>
    <property type="match status" value="1"/>
</dbReference>
<evidence type="ECO:0000313" key="2">
    <source>
        <dbReference type="EMBL" id="MEL3971890.1"/>
    </source>
</evidence>
<protein>
    <submittedName>
        <fullName evidence="2">GNAT family N-acetyltransferase</fullName>
    </submittedName>
</protein>
<sequence>MEYRLRPAVLSDYEGLKPIHKEVHDLHVEGRPDKYNPADNTLDWEYFKSLVSNEEGIIYMIEYNGEIIVFAILRKNKSTERETVVKQSYVFMEDLGVKETFRGNGLGRLLFEKAIEFTKEVGAVSLELGVWEFNETAIKFYETMGMKTQARKMEIRLN</sequence>
<dbReference type="Gene3D" id="3.40.630.30">
    <property type="match status" value="1"/>
</dbReference>
<comment type="caution">
    <text evidence="2">The sequence shown here is derived from an EMBL/GenBank/DDBJ whole genome shotgun (WGS) entry which is preliminary data.</text>
</comment>
<evidence type="ECO:0000313" key="3">
    <source>
        <dbReference type="Proteomes" id="UP001389717"/>
    </source>
</evidence>
<accession>A0ABU9K752</accession>
<feature type="domain" description="N-acetyltransferase" evidence="1">
    <location>
        <begin position="3"/>
        <end position="158"/>
    </location>
</feature>
<dbReference type="Proteomes" id="UP001389717">
    <property type="component" value="Unassembled WGS sequence"/>
</dbReference>
<evidence type="ECO:0000259" key="1">
    <source>
        <dbReference type="PROSITE" id="PS51186"/>
    </source>
</evidence>
<gene>
    <name evidence="2" type="ORF">AAEO50_06345</name>
</gene>
<name>A0ABU9K752_9BACI</name>
<dbReference type="InterPro" id="IPR000182">
    <property type="entry name" value="GNAT_dom"/>
</dbReference>
<keyword evidence="3" id="KW-1185">Reference proteome</keyword>
<reference evidence="2 3" key="1">
    <citation type="submission" date="2024-04" db="EMBL/GenBank/DDBJ databases">
        <title>Bacillus oryzaecorticis sp. nov., a moderately halophilic bacterium isolated from rice husks.</title>
        <authorList>
            <person name="Zhu H.-S."/>
        </authorList>
    </citation>
    <scope>NUCLEOTIDE SEQUENCE [LARGE SCALE GENOMIC DNA]</scope>
    <source>
        <strain evidence="2 3">ZC255</strain>
    </source>
</reference>
<organism evidence="2 3">
    <name type="scientific">Rossellomorea oryzaecorticis</name>
    <dbReference type="NCBI Taxonomy" id="1396505"/>
    <lineage>
        <taxon>Bacteria</taxon>
        <taxon>Bacillati</taxon>
        <taxon>Bacillota</taxon>
        <taxon>Bacilli</taxon>
        <taxon>Bacillales</taxon>
        <taxon>Bacillaceae</taxon>
        <taxon>Rossellomorea</taxon>
    </lineage>
</organism>
<dbReference type="CDD" id="cd04301">
    <property type="entry name" value="NAT_SF"/>
    <property type="match status" value="1"/>
</dbReference>
<dbReference type="InterPro" id="IPR016181">
    <property type="entry name" value="Acyl_CoA_acyltransferase"/>
</dbReference>
<dbReference type="SUPFAM" id="SSF55729">
    <property type="entry name" value="Acyl-CoA N-acyltransferases (Nat)"/>
    <property type="match status" value="1"/>
</dbReference>
<dbReference type="EMBL" id="JBBYAF010000009">
    <property type="protein sequence ID" value="MEL3971890.1"/>
    <property type="molecule type" value="Genomic_DNA"/>
</dbReference>
<dbReference type="PROSITE" id="PS51186">
    <property type="entry name" value="GNAT"/>
    <property type="match status" value="1"/>
</dbReference>